<gene>
    <name evidence="2" type="ORF">VZT92_008887</name>
</gene>
<dbReference type="AlphaFoldDB" id="A0AAW1FI28"/>
<organism evidence="2 3">
    <name type="scientific">Zoarces viviparus</name>
    <name type="common">Viviparous eelpout</name>
    <name type="synonym">Blennius viviparus</name>
    <dbReference type="NCBI Taxonomy" id="48416"/>
    <lineage>
        <taxon>Eukaryota</taxon>
        <taxon>Metazoa</taxon>
        <taxon>Chordata</taxon>
        <taxon>Craniata</taxon>
        <taxon>Vertebrata</taxon>
        <taxon>Euteleostomi</taxon>
        <taxon>Actinopterygii</taxon>
        <taxon>Neopterygii</taxon>
        <taxon>Teleostei</taxon>
        <taxon>Neoteleostei</taxon>
        <taxon>Acanthomorphata</taxon>
        <taxon>Eupercaria</taxon>
        <taxon>Perciformes</taxon>
        <taxon>Cottioidei</taxon>
        <taxon>Zoarcales</taxon>
        <taxon>Zoarcidae</taxon>
        <taxon>Zoarcinae</taxon>
        <taxon>Zoarces</taxon>
    </lineage>
</organism>
<feature type="region of interest" description="Disordered" evidence="1">
    <location>
        <begin position="1"/>
        <end position="31"/>
    </location>
</feature>
<evidence type="ECO:0000256" key="1">
    <source>
        <dbReference type="SAM" id="MobiDB-lite"/>
    </source>
</evidence>
<comment type="caution">
    <text evidence="2">The sequence shown here is derived from an EMBL/GenBank/DDBJ whole genome shotgun (WGS) entry which is preliminary data.</text>
</comment>
<accession>A0AAW1FI28</accession>
<dbReference type="Proteomes" id="UP001488805">
    <property type="component" value="Unassembled WGS sequence"/>
</dbReference>
<evidence type="ECO:0000313" key="2">
    <source>
        <dbReference type="EMBL" id="KAK9533790.1"/>
    </source>
</evidence>
<keyword evidence="3" id="KW-1185">Reference proteome</keyword>
<protein>
    <submittedName>
        <fullName evidence="2">Uncharacterized protein</fullName>
    </submittedName>
</protein>
<proteinExistence type="predicted"/>
<evidence type="ECO:0000313" key="3">
    <source>
        <dbReference type="Proteomes" id="UP001488805"/>
    </source>
</evidence>
<name>A0AAW1FI28_ZOAVI</name>
<reference evidence="2 3" key="1">
    <citation type="journal article" date="2024" name="Genome Biol. Evol.">
        <title>Chromosome-level genome assembly of the viviparous eelpout Zoarces viviparus.</title>
        <authorList>
            <person name="Fuhrmann N."/>
            <person name="Brasseur M.V."/>
            <person name="Bakowski C.E."/>
            <person name="Podsiadlowski L."/>
            <person name="Prost S."/>
            <person name="Krehenwinkel H."/>
            <person name="Mayer C."/>
        </authorList>
    </citation>
    <scope>NUCLEOTIDE SEQUENCE [LARGE SCALE GENOMIC DNA]</scope>
    <source>
        <strain evidence="2">NO-MEL_2022_Ind0_liver</strain>
    </source>
</reference>
<sequence length="91" mass="10055">MDYYKKEERDVPFHRRGNVSHPKGKRSSESSEHLILSAYLTSSSLPTSPHPLCLPHLILSAYLTSSSLPTSPHPLCLPPPVLKLPLLLICG</sequence>
<dbReference type="EMBL" id="JBCEZU010000067">
    <property type="protein sequence ID" value="KAK9533790.1"/>
    <property type="molecule type" value="Genomic_DNA"/>
</dbReference>
<feature type="compositionally biased region" description="Basic residues" evidence="1">
    <location>
        <begin position="14"/>
        <end position="25"/>
    </location>
</feature>
<feature type="compositionally biased region" description="Basic and acidic residues" evidence="1">
    <location>
        <begin position="1"/>
        <end position="13"/>
    </location>
</feature>